<dbReference type="InterPro" id="IPR050624">
    <property type="entry name" value="HTH-type_Tx_Regulator"/>
</dbReference>
<evidence type="ECO:0000259" key="4">
    <source>
        <dbReference type="PROSITE" id="PS50977"/>
    </source>
</evidence>
<dbReference type="Gene3D" id="1.10.357.10">
    <property type="entry name" value="Tetracycline Repressor, domain 2"/>
    <property type="match status" value="1"/>
</dbReference>
<evidence type="ECO:0000256" key="3">
    <source>
        <dbReference type="PROSITE-ProRule" id="PRU00335"/>
    </source>
</evidence>
<proteinExistence type="predicted"/>
<reference evidence="5 6" key="1">
    <citation type="submission" date="2021-01" db="EMBL/GenBank/DDBJ databases">
        <title>Genomic Encyclopedia of Type Strains, Phase IV (KMG-IV): sequencing the most valuable type-strain genomes for metagenomic binning, comparative biology and taxonomic classification.</title>
        <authorList>
            <person name="Goeker M."/>
        </authorList>
    </citation>
    <scope>NUCLEOTIDE SEQUENCE [LARGE SCALE GENOMIC DNA]</scope>
    <source>
        <strain evidence="5 6">DSM 25879</strain>
    </source>
</reference>
<gene>
    <name evidence="5" type="ORF">JOC95_001831</name>
</gene>
<feature type="domain" description="HTH tetR-type" evidence="4">
    <location>
        <begin position="13"/>
        <end position="73"/>
    </location>
</feature>
<dbReference type="InterPro" id="IPR039532">
    <property type="entry name" value="TetR_C_Firmicutes"/>
</dbReference>
<feature type="DNA-binding region" description="H-T-H motif" evidence="3">
    <location>
        <begin position="36"/>
        <end position="55"/>
    </location>
</feature>
<comment type="caution">
    <text evidence="5">The sequence shown here is derived from an EMBL/GenBank/DDBJ whole genome shotgun (WGS) entry which is preliminary data.</text>
</comment>
<protein>
    <submittedName>
        <fullName evidence="5">AcrR family transcriptional regulator</fullName>
    </submittedName>
</protein>
<sequence length="192" mass="22899">MKGMIIDMDRRKKYTRMVLKDSLLELLKEKPIASITIKEICEHADINRSTFYAHYASQYDLLDSIDEEFTEDMVHTLNQYNFSKEDEAYQMTEKIFEYIAAKSDICRILLSEHTEVQFQKKGMSIAKEFIFKNWLTDHKQLDRETYDYLSIFYVSGSIYMIKSWLENGMKKTPKEMAELLHHFINRGLSDMR</sequence>
<evidence type="ECO:0000256" key="1">
    <source>
        <dbReference type="ARBA" id="ARBA00022491"/>
    </source>
</evidence>
<keyword evidence="6" id="KW-1185">Reference proteome</keyword>
<dbReference type="SUPFAM" id="SSF46689">
    <property type="entry name" value="Homeodomain-like"/>
    <property type="match status" value="1"/>
</dbReference>
<name>A0ABS2NZ52_9BACI</name>
<dbReference type="PROSITE" id="PS50977">
    <property type="entry name" value="HTH_TETR_2"/>
    <property type="match status" value="1"/>
</dbReference>
<dbReference type="EMBL" id="JAFBED010000003">
    <property type="protein sequence ID" value="MBM7619979.1"/>
    <property type="molecule type" value="Genomic_DNA"/>
</dbReference>
<evidence type="ECO:0000256" key="2">
    <source>
        <dbReference type="ARBA" id="ARBA00023125"/>
    </source>
</evidence>
<evidence type="ECO:0000313" key="5">
    <source>
        <dbReference type="EMBL" id="MBM7619979.1"/>
    </source>
</evidence>
<keyword evidence="1" id="KW-0678">Repressor</keyword>
<accession>A0ABS2NZ52</accession>
<dbReference type="Proteomes" id="UP000737402">
    <property type="component" value="Unassembled WGS sequence"/>
</dbReference>
<keyword evidence="2 3" id="KW-0238">DNA-binding</keyword>
<organism evidence="5 6">
    <name type="scientific">Sutcliffiella tianshenii</name>
    <dbReference type="NCBI Taxonomy" id="1463404"/>
    <lineage>
        <taxon>Bacteria</taxon>
        <taxon>Bacillati</taxon>
        <taxon>Bacillota</taxon>
        <taxon>Bacilli</taxon>
        <taxon>Bacillales</taxon>
        <taxon>Bacillaceae</taxon>
        <taxon>Sutcliffiella</taxon>
    </lineage>
</organism>
<evidence type="ECO:0000313" key="6">
    <source>
        <dbReference type="Proteomes" id="UP000737402"/>
    </source>
</evidence>
<dbReference type="Pfam" id="PF00440">
    <property type="entry name" value="TetR_N"/>
    <property type="match status" value="1"/>
</dbReference>
<dbReference type="Pfam" id="PF14278">
    <property type="entry name" value="TetR_C_8"/>
    <property type="match status" value="1"/>
</dbReference>
<dbReference type="PANTHER" id="PTHR43479">
    <property type="entry name" value="ACREF/ENVCD OPERON REPRESSOR-RELATED"/>
    <property type="match status" value="1"/>
</dbReference>
<dbReference type="InterPro" id="IPR009057">
    <property type="entry name" value="Homeodomain-like_sf"/>
</dbReference>
<dbReference type="InterPro" id="IPR001647">
    <property type="entry name" value="HTH_TetR"/>
</dbReference>
<dbReference type="PANTHER" id="PTHR43479:SF7">
    <property type="entry name" value="TETR-FAMILY TRANSCRIPTIONAL REGULATOR"/>
    <property type="match status" value="1"/>
</dbReference>